<dbReference type="PROSITE" id="PS00518">
    <property type="entry name" value="ZF_RING_1"/>
    <property type="match status" value="1"/>
</dbReference>
<dbReference type="Gene3D" id="3.30.160.60">
    <property type="entry name" value="Classic Zinc Finger"/>
    <property type="match status" value="1"/>
</dbReference>
<dbReference type="GO" id="GO:0008270">
    <property type="term" value="F:zinc ion binding"/>
    <property type="evidence" value="ECO:0007669"/>
    <property type="project" value="UniProtKB-KW"/>
</dbReference>
<keyword evidence="3" id="KW-0862">Zinc</keyword>
<name>A0A1R2D4Q6_9CILI</name>
<dbReference type="SMART" id="SM00336">
    <property type="entry name" value="BBOX"/>
    <property type="match status" value="2"/>
</dbReference>
<dbReference type="SUPFAM" id="SSF57845">
    <property type="entry name" value="B-box zinc-binding domain"/>
    <property type="match status" value="1"/>
</dbReference>
<feature type="domain" description="RING-type" evidence="5">
    <location>
        <begin position="9"/>
        <end position="56"/>
    </location>
</feature>
<dbReference type="Gene3D" id="2.120.10.80">
    <property type="entry name" value="Kelch-type beta propeller"/>
    <property type="match status" value="1"/>
</dbReference>
<dbReference type="PANTHER" id="PTHR25465">
    <property type="entry name" value="B-BOX DOMAIN CONTAINING"/>
    <property type="match status" value="1"/>
</dbReference>
<dbReference type="Pfam" id="PF13445">
    <property type="entry name" value="zf-RING_UBOX"/>
    <property type="match status" value="1"/>
</dbReference>
<evidence type="ECO:0000259" key="6">
    <source>
        <dbReference type="PROSITE" id="PS50119"/>
    </source>
</evidence>
<dbReference type="InterPro" id="IPR051051">
    <property type="entry name" value="E3_ubiq-ligase_TRIM/RNF"/>
</dbReference>
<dbReference type="PROSITE" id="PS50119">
    <property type="entry name" value="ZF_BBOX"/>
    <property type="match status" value="2"/>
</dbReference>
<comment type="caution">
    <text evidence="7">The sequence shown here is derived from an EMBL/GenBank/DDBJ whole genome shotgun (WGS) entry which is preliminary data.</text>
</comment>
<dbReference type="InterPro" id="IPR027370">
    <property type="entry name" value="Znf-RING_euk"/>
</dbReference>
<accession>A0A1R2D4Q6</accession>
<dbReference type="Pfam" id="PF01344">
    <property type="entry name" value="Kelch_1"/>
    <property type="match status" value="1"/>
</dbReference>
<evidence type="ECO:0000313" key="8">
    <source>
        <dbReference type="Proteomes" id="UP000187209"/>
    </source>
</evidence>
<dbReference type="InterPro" id="IPR006652">
    <property type="entry name" value="Kelch_1"/>
</dbReference>
<dbReference type="PANTHER" id="PTHR25465:SF31">
    <property type="entry name" value="RING-TYPE DOMAIN-CONTAINING PROTEIN"/>
    <property type="match status" value="1"/>
</dbReference>
<gene>
    <name evidence="7" type="ORF">SteCoe_144</name>
</gene>
<dbReference type="EMBL" id="MPUH01000002">
    <property type="protein sequence ID" value="OMJ96186.1"/>
    <property type="molecule type" value="Genomic_DNA"/>
</dbReference>
<dbReference type="InterPro" id="IPR017907">
    <property type="entry name" value="Znf_RING_CS"/>
</dbReference>
<dbReference type="InterPro" id="IPR015915">
    <property type="entry name" value="Kelch-typ_b-propeller"/>
</dbReference>
<reference evidence="7 8" key="1">
    <citation type="submission" date="2016-11" db="EMBL/GenBank/DDBJ databases">
        <title>The macronuclear genome of Stentor coeruleus: a giant cell with tiny introns.</title>
        <authorList>
            <person name="Slabodnick M."/>
            <person name="Ruby J.G."/>
            <person name="Reiff S.B."/>
            <person name="Swart E.C."/>
            <person name="Gosai S."/>
            <person name="Prabakaran S."/>
            <person name="Witkowska E."/>
            <person name="Larue G.E."/>
            <person name="Fisher S."/>
            <person name="Freeman R.M."/>
            <person name="Gunawardena J."/>
            <person name="Chu W."/>
            <person name="Stover N.A."/>
            <person name="Gregory B.D."/>
            <person name="Nowacki M."/>
            <person name="Derisi J."/>
            <person name="Roy S.W."/>
            <person name="Marshall W.F."/>
            <person name="Sood P."/>
        </authorList>
    </citation>
    <scope>NUCLEOTIDE SEQUENCE [LARGE SCALE GENOMIC DNA]</scope>
    <source>
        <strain evidence="7">WM001</strain>
    </source>
</reference>
<dbReference type="InterPro" id="IPR013083">
    <property type="entry name" value="Znf_RING/FYVE/PHD"/>
</dbReference>
<evidence type="ECO:0000256" key="2">
    <source>
        <dbReference type="ARBA" id="ARBA00022771"/>
    </source>
</evidence>
<evidence type="ECO:0000313" key="7">
    <source>
        <dbReference type="EMBL" id="OMJ96186.1"/>
    </source>
</evidence>
<dbReference type="PROSITE" id="PS50089">
    <property type="entry name" value="ZF_RING_2"/>
    <property type="match status" value="1"/>
</dbReference>
<dbReference type="Proteomes" id="UP000187209">
    <property type="component" value="Unassembled WGS sequence"/>
</dbReference>
<dbReference type="CDD" id="cd19781">
    <property type="entry name" value="Bbox2_TRIM40_C-V"/>
    <property type="match status" value="1"/>
</dbReference>
<proteinExistence type="predicted"/>
<feature type="domain" description="B box-type" evidence="6">
    <location>
        <begin position="89"/>
        <end position="137"/>
    </location>
</feature>
<feature type="domain" description="B box-type" evidence="6">
    <location>
        <begin position="140"/>
        <end position="179"/>
    </location>
</feature>
<dbReference type="Gene3D" id="3.30.40.10">
    <property type="entry name" value="Zinc/RING finger domain, C3HC4 (zinc finger)"/>
    <property type="match status" value="1"/>
</dbReference>
<dbReference type="OrthoDB" id="191037at2759"/>
<dbReference type="SMART" id="SM00612">
    <property type="entry name" value="Kelch"/>
    <property type="match status" value="2"/>
</dbReference>
<dbReference type="SUPFAM" id="SSF57850">
    <property type="entry name" value="RING/U-box"/>
    <property type="match status" value="1"/>
</dbReference>
<dbReference type="InterPro" id="IPR000315">
    <property type="entry name" value="Znf_B-box"/>
</dbReference>
<evidence type="ECO:0000259" key="5">
    <source>
        <dbReference type="PROSITE" id="PS50089"/>
    </source>
</evidence>
<keyword evidence="8" id="KW-1185">Reference proteome</keyword>
<dbReference type="InterPro" id="IPR001841">
    <property type="entry name" value="Znf_RING"/>
</dbReference>
<dbReference type="Pfam" id="PF00643">
    <property type="entry name" value="zf-B_box"/>
    <property type="match status" value="1"/>
</dbReference>
<dbReference type="SUPFAM" id="SSF117281">
    <property type="entry name" value="Kelch motif"/>
    <property type="match status" value="1"/>
</dbReference>
<dbReference type="AlphaFoldDB" id="A0A1R2D4Q6"/>
<evidence type="ECO:0008006" key="9">
    <source>
        <dbReference type="Google" id="ProtNLM"/>
    </source>
</evidence>
<organism evidence="7 8">
    <name type="scientific">Stentor coeruleus</name>
    <dbReference type="NCBI Taxonomy" id="5963"/>
    <lineage>
        <taxon>Eukaryota</taxon>
        <taxon>Sar</taxon>
        <taxon>Alveolata</taxon>
        <taxon>Ciliophora</taxon>
        <taxon>Postciliodesmatophora</taxon>
        <taxon>Heterotrichea</taxon>
        <taxon>Heterotrichida</taxon>
        <taxon>Stentoridae</taxon>
        <taxon>Stentor</taxon>
    </lineage>
</organism>
<dbReference type="SMART" id="SM00184">
    <property type="entry name" value="RING"/>
    <property type="match status" value="1"/>
</dbReference>
<sequence length="597" mass="68431">MNIEKLCICPVCLEILKSPVILSCSHNLCYECANRVISISKISQESASYFNCPYCRTKNLMLSASADFLPRNKILEQIILDWQISNTTLKSIKCQLCKENPSEAINECLACEAILCITCTTNHNSKSRFAHHKILPICKARRVLCTEHFEELEWFCTEEKILLCSICLPKHQDHHVLNKAQAGDALKQEAQWCKKQLKKVQKQVKKDIYGLEEGFKVLENAELGSLTELDDLCNKNIEEVNRFRLETKKRIQEIYLGLRSQLDLRVNRMNVISNSISQVSQTEDDLEFLQSSYSYLAISTGNSQITTPNIIYTQFQLPVIHLATPTQHLYYLNRGTREFYSYSVSNKEIQIKELSNDAPNISRWSSFTTLADGKILVTGGKVERNSGSHRTCMYIDPFRSVYLPAVPMLKGHSSHISLRIFNKVYVISGKNEDNICDSHCEVFDTYTETWSSIAKINFPRTCAAGCYINNCIYVLGGFQNSVCNSIEKYSMHYNLWTLLPTVLPEKIWQHGCFAIDSKRVLIFGGEKDSEEPSKVSYIYDITTEGFNSMTNIDTIPVYLYFWIQIIRDGDFLYTINKEKTLVKYSIHDNKWALVDLG</sequence>
<keyword evidence="2 4" id="KW-0863">Zinc-finger</keyword>
<keyword evidence="1" id="KW-0479">Metal-binding</keyword>
<evidence type="ECO:0000256" key="3">
    <source>
        <dbReference type="ARBA" id="ARBA00022833"/>
    </source>
</evidence>
<evidence type="ECO:0000256" key="4">
    <source>
        <dbReference type="PROSITE-ProRule" id="PRU00024"/>
    </source>
</evidence>
<evidence type="ECO:0000256" key="1">
    <source>
        <dbReference type="ARBA" id="ARBA00022723"/>
    </source>
</evidence>
<protein>
    <recommendedName>
        <fullName evidence="9">RING-type domain-containing protein</fullName>
    </recommendedName>
</protein>